<sequence length="566" mass="64082">MSTIHTGFVVEVMHEGEVACLVCVPGCPDLFTLPRNLLVPPHDLPRDATNSQIRKHQSSPGIGDTMDFECVGRKISEFQRCGRRQDIEFRSDGNGRMQAKFVCGFSNESPRRCYSSIFGSIPLRPDTPEYKEILRVLHDVPVTCWMTLNIDYSTGHMTMELAEIVEIPYEESESFIMNAPWLRHRNFGSLDMGYDDDEYDFEEQIEPKPILRKDGGILHPNGNIARAKGVVISEDTVFFPMDKKTMLFGLKGSPEEHPKVGTFIEADSYHSMIHEKDVIRYWERQSKEPLKSNGNKLLVKVMPYKTAPGIYEHKKLGLIYDQFTTISLHKAGTKTGKSFEVWVKHIRGSPSTGPQFVIDRELPESTQAEITETFEELTQLKSNGFLMGNEIYCPEYGNICFELQNEQVKEDLDNGTCVYFHSFGGEPAFTVKSALGSTKYHDLPAVFSMCGPAFLVEVSPVAREVPVLLEHDLFGLISDPGRIVHEHMLRSKKPKIIFSVWVAEDPSETPTTRFKVIALGKDKPHASPFLQGYPRRQRFPKEKLKSTEGRQVIIMRLNGVGVSQVI</sequence>
<evidence type="ECO:0000259" key="1">
    <source>
        <dbReference type="Pfam" id="PF24342"/>
    </source>
</evidence>
<dbReference type="InterPro" id="IPR057143">
    <property type="entry name" value="OB_DEPS-1_2nd"/>
</dbReference>
<dbReference type="Pfam" id="PF24342">
    <property type="entry name" value="OB_DEPS-1_2nd"/>
    <property type="match status" value="1"/>
</dbReference>
<evidence type="ECO:0000313" key="2">
    <source>
        <dbReference type="Proteomes" id="UP000095287"/>
    </source>
</evidence>
<dbReference type="Proteomes" id="UP000095287">
    <property type="component" value="Unplaced"/>
</dbReference>
<dbReference type="WBParaSite" id="L893_g29161.t1">
    <property type="protein sequence ID" value="L893_g29161.t1"/>
    <property type="gene ID" value="L893_g29161"/>
</dbReference>
<organism evidence="2 3">
    <name type="scientific">Steinernema glaseri</name>
    <dbReference type="NCBI Taxonomy" id="37863"/>
    <lineage>
        <taxon>Eukaryota</taxon>
        <taxon>Metazoa</taxon>
        <taxon>Ecdysozoa</taxon>
        <taxon>Nematoda</taxon>
        <taxon>Chromadorea</taxon>
        <taxon>Rhabditida</taxon>
        <taxon>Tylenchina</taxon>
        <taxon>Panagrolaimomorpha</taxon>
        <taxon>Strongyloidoidea</taxon>
        <taxon>Steinernematidae</taxon>
        <taxon>Steinernema</taxon>
    </lineage>
</organism>
<proteinExistence type="predicted"/>
<name>A0A1I7ZSG2_9BILA</name>
<protein>
    <submittedName>
        <fullName evidence="3">FAD-binding FR-type domain-containing protein</fullName>
    </submittedName>
</protein>
<accession>A0A1I7ZSG2</accession>
<evidence type="ECO:0000313" key="3">
    <source>
        <dbReference type="WBParaSite" id="L893_g29161.t1"/>
    </source>
</evidence>
<keyword evidence="2" id="KW-1185">Reference proteome</keyword>
<reference evidence="3" key="1">
    <citation type="submission" date="2016-11" db="UniProtKB">
        <authorList>
            <consortium name="WormBaseParasite"/>
        </authorList>
    </citation>
    <scope>IDENTIFICATION</scope>
</reference>
<dbReference type="AlphaFoldDB" id="A0A1I7ZSG2"/>
<feature type="domain" description="P-granule-associated protein DEPS-1 second OB-fold" evidence="1">
    <location>
        <begin position="93"/>
        <end position="167"/>
    </location>
</feature>